<organism evidence="2 3">
    <name type="scientific">Cichlidogyrus casuarinus</name>
    <dbReference type="NCBI Taxonomy" id="1844966"/>
    <lineage>
        <taxon>Eukaryota</taxon>
        <taxon>Metazoa</taxon>
        <taxon>Spiralia</taxon>
        <taxon>Lophotrochozoa</taxon>
        <taxon>Platyhelminthes</taxon>
        <taxon>Monogenea</taxon>
        <taxon>Monopisthocotylea</taxon>
        <taxon>Dactylogyridea</taxon>
        <taxon>Ancyrocephalidae</taxon>
        <taxon>Cichlidogyrus</taxon>
    </lineage>
</organism>
<gene>
    <name evidence="2" type="ORF">Ciccas_005864</name>
</gene>
<feature type="chain" id="PRO_5044745797" evidence="1">
    <location>
        <begin position="21"/>
        <end position="151"/>
    </location>
</feature>
<evidence type="ECO:0000313" key="2">
    <source>
        <dbReference type="EMBL" id="KAL3315507.1"/>
    </source>
</evidence>
<comment type="caution">
    <text evidence="2">The sequence shown here is derived from an EMBL/GenBank/DDBJ whole genome shotgun (WGS) entry which is preliminary data.</text>
</comment>
<reference evidence="2 3" key="1">
    <citation type="submission" date="2024-11" db="EMBL/GenBank/DDBJ databases">
        <title>Adaptive evolution of stress response genes in parasites aligns with host niche diversity.</title>
        <authorList>
            <person name="Hahn C."/>
            <person name="Resl P."/>
        </authorList>
    </citation>
    <scope>NUCLEOTIDE SEQUENCE [LARGE SCALE GENOMIC DNA]</scope>
    <source>
        <strain evidence="2">EGGRZ-B1_66</strain>
        <tissue evidence="2">Body</tissue>
    </source>
</reference>
<accession>A0ABD2Q8J6</accession>
<dbReference type="EMBL" id="JBJKFK010000736">
    <property type="protein sequence ID" value="KAL3315507.1"/>
    <property type="molecule type" value="Genomic_DNA"/>
</dbReference>
<keyword evidence="1" id="KW-0732">Signal</keyword>
<sequence length="151" mass="18481">MWWKLIATTAVFLLCLQTEAHYIYSYHPYYQSLYHPYYYYYHYQTTKPPKKEVPVVTEAPKVKEAPPLLDTKVMDDQVEKGDEKRTKLVITMSTTMKPEIEAPKIKEKPEKKRVIGTKYRWVYMNHYPYHQSWYQHKLHPNTVLKRYYYYL</sequence>
<evidence type="ECO:0000313" key="3">
    <source>
        <dbReference type="Proteomes" id="UP001626550"/>
    </source>
</evidence>
<proteinExistence type="predicted"/>
<name>A0ABD2Q8J6_9PLAT</name>
<dbReference type="Proteomes" id="UP001626550">
    <property type="component" value="Unassembled WGS sequence"/>
</dbReference>
<feature type="signal peptide" evidence="1">
    <location>
        <begin position="1"/>
        <end position="20"/>
    </location>
</feature>
<evidence type="ECO:0000256" key="1">
    <source>
        <dbReference type="SAM" id="SignalP"/>
    </source>
</evidence>
<keyword evidence="3" id="KW-1185">Reference proteome</keyword>
<protein>
    <submittedName>
        <fullName evidence="2">Uncharacterized protein</fullName>
    </submittedName>
</protein>
<dbReference type="AlphaFoldDB" id="A0ABD2Q8J6"/>